<dbReference type="Proteomes" id="UP000040576">
    <property type="component" value="Unassembled WGS sequence"/>
</dbReference>
<proteinExistence type="predicted"/>
<dbReference type="GeneID" id="92961408"/>
<accession>A0A090J041</accession>
<dbReference type="Pfam" id="PF11079">
    <property type="entry name" value="YqhG"/>
    <property type="match status" value="1"/>
</dbReference>
<gene>
    <name evidence="1" type="primary">yqhG</name>
    <name evidence="1" type="ORF">BT1A1_2192</name>
</gene>
<evidence type="ECO:0000313" key="1">
    <source>
        <dbReference type="EMBL" id="CEE02013.1"/>
    </source>
</evidence>
<protein>
    <submittedName>
        <fullName evidence="1">Uncharacterized protein</fullName>
    </submittedName>
</protein>
<organism evidence="1 2">
    <name type="scientific">Caldibacillus thermoamylovorans</name>
    <dbReference type="NCBI Taxonomy" id="35841"/>
    <lineage>
        <taxon>Bacteria</taxon>
        <taxon>Bacillati</taxon>
        <taxon>Bacillota</taxon>
        <taxon>Bacilli</taxon>
        <taxon>Bacillales</taxon>
        <taxon>Bacillaceae</taxon>
        <taxon>Caldibacillus</taxon>
    </lineage>
</organism>
<name>A0A090J041_9BACI</name>
<dbReference type="EMBL" id="CCRF01000064">
    <property type="protein sequence ID" value="CEE02013.1"/>
    <property type="molecule type" value="Genomic_DNA"/>
</dbReference>
<keyword evidence="2" id="KW-1185">Reference proteome</keyword>
<reference evidence="1 2" key="1">
    <citation type="submission" date="2014-07" db="EMBL/GenBank/DDBJ databases">
        <authorList>
            <person name="Wibberg Daniel"/>
        </authorList>
    </citation>
    <scope>NUCLEOTIDE SEQUENCE [LARGE SCALE GENOMIC DNA]</scope>
</reference>
<evidence type="ECO:0000313" key="2">
    <source>
        <dbReference type="Proteomes" id="UP000040576"/>
    </source>
</evidence>
<dbReference type="InterPro" id="IPR024562">
    <property type="entry name" value="YqhG"/>
</dbReference>
<dbReference type="RefSeq" id="WP_034770996.1">
    <property type="nucleotide sequence ID" value="NZ_CCRF01000064.1"/>
</dbReference>
<sequence length="267" mass="31505">MKQQKIHSYLKQFFSTTNCQIESLDHTHLTVQLTVDMDKLLMNRPFYWHYIEKTGGTPNPQKLTFITDFHRAKDLKGELIHFGSPRLHQIFHVSKQMGSYIRLFENRPGTEKNHTALVPWFCLNLKISYLCDRRKDMLRSIGMNLINGTLLEGFHDELVEKEISLATKIPDFAFTFTPMFKPESGIRRIRQYIEKDIMKDDHSWATSARKRWQADESLLDSFYVDIEEKPERYYIEKEALKNQYEPKIEISIINGGLFYLTKSCLLA</sequence>
<dbReference type="AlphaFoldDB" id="A0A090J041"/>